<evidence type="ECO:0000313" key="3">
    <source>
        <dbReference type="Proteomes" id="UP001239782"/>
    </source>
</evidence>
<dbReference type="EMBL" id="CP133548">
    <property type="protein sequence ID" value="WMS86579.1"/>
    <property type="molecule type" value="Genomic_DNA"/>
</dbReference>
<dbReference type="AlphaFoldDB" id="A0AA51RS98"/>
<organism evidence="2 3">
    <name type="scientific">Pleionea litopenaei</name>
    <dbReference type="NCBI Taxonomy" id="3070815"/>
    <lineage>
        <taxon>Bacteria</taxon>
        <taxon>Pseudomonadati</taxon>
        <taxon>Pseudomonadota</taxon>
        <taxon>Gammaproteobacteria</taxon>
        <taxon>Oceanospirillales</taxon>
        <taxon>Pleioneaceae</taxon>
        <taxon>Pleionea</taxon>
    </lineage>
</organism>
<proteinExistence type="predicted"/>
<protein>
    <submittedName>
        <fullName evidence="2">DUF1851 domain-containing protein</fullName>
    </submittedName>
</protein>
<dbReference type="KEGG" id="plei:Q9312_15265"/>
<name>A0AA51RS98_9GAMM</name>
<dbReference type="RefSeq" id="WP_309201724.1">
    <property type="nucleotide sequence ID" value="NZ_CP133548.1"/>
</dbReference>
<dbReference type="Proteomes" id="UP001239782">
    <property type="component" value="Chromosome"/>
</dbReference>
<accession>A0AA51RS98</accession>
<reference evidence="2 3" key="1">
    <citation type="submission" date="2023-08" db="EMBL/GenBank/DDBJ databases">
        <title>Pleionea litopenaei sp. nov., isolated from stomach of juvenile Litopenaeus vannamei.</title>
        <authorList>
            <person name="Rho A.M."/>
            <person name="Hwang C.Y."/>
        </authorList>
    </citation>
    <scope>NUCLEOTIDE SEQUENCE [LARGE SCALE GENOMIC DNA]</scope>
    <source>
        <strain evidence="2 3">HL-JVS1</strain>
    </source>
</reference>
<dbReference type="Pfam" id="PF08906">
    <property type="entry name" value="T6SS_Tdi1_C"/>
    <property type="match status" value="1"/>
</dbReference>
<sequence length="145" mass="16570">MKILDEIKKSWGWTGLIPVEVVAENEFANFILKDAKGRFWRLCPEDVYCEVIANDTSEYNELVKDEEFSIDWFMEKMVNEAKENLGELPDGMKYHMTIPGPLGGEYGGSNLKIVSTLEIIRYSGSLGYQTKDLAQGEIFEFKVID</sequence>
<evidence type="ECO:0000313" key="2">
    <source>
        <dbReference type="EMBL" id="WMS86579.1"/>
    </source>
</evidence>
<gene>
    <name evidence="2" type="ORF">Q9312_15265</name>
</gene>
<dbReference type="InterPro" id="IPR015002">
    <property type="entry name" value="T6SS_Tdi1_C"/>
</dbReference>
<evidence type="ECO:0000259" key="1">
    <source>
        <dbReference type="Pfam" id="PF08906"/>
    </source>
</evidence>
<keyword evidence="3" id="KW-1185">Reference proteome</keyword>
<feature type="domain" description="T6SS immunity protein Tdi1 C-terminal" evidence="1">
    <location>
        <begin position="55"/>
        <end position="121"/>
    </location>
</feature>